<keyword evidence="2" id="KW-1185">Reference proteome</keyword>
<gene>
    <name evidence="3" type="primary">LOC111124178</name>
</gene>
<dbReference type="InterPro" id="IPR035897">
    <property type="entry name" value="Toll_tir_struct_dom_sf"/>
</dbReference>
<dbReference type="InterPro" id="IPR042342">
    <property type="entry name" value="TTC22"/>
</dbReference>
<dbReference type="SUPFAM" id="SSF52200">
    <property type="entry name" value="Toll/Interleukin receptor TIR domain"/>
    <property type="match status" value="1"/>
</dbReference>
<evidence type="ECO:0000259" key="1">
    <source>
        <dbReference type="PROSITE" id="PS50104"/>
    </source>
</evidence>
<dbReference type="SMART" id="SM00255">
    <property type="entry name" value="TIR"/>
    <property type="match status" value="1"/>
</dbReference>
<dbReference type="InterPro" id="IPR000157">
    <property type="entry name" value="TIR_dom"/>
</dbReference>
<dbReference type="GeneID" id="111124178"/>
<dbReference type="PRINTS" id="PR01537">
    <property type="entry name" value="INTRLKN1R1F"/>
</dbReference>
<name>A0A8B8D5E6_CRAVI</name>
<dbReference type="PANTHER" id="PTHR16253:SF0">
    <property type="entry name" value="TETRATRICOPEPTIDE REPEAT PROTEIN 22"/>
    <property type="match status" value="1"/>
</dbReference>
<dbReference type="Pfam" id="PF13676">
    <property type="entry name" value="TIR_2"/>
    <property type="match status" value="1"/>
</dbReference>
<dbReference type="Proteomes" id="UP000694844">
    <property type="component" value="Chromosome 3"/>
</dbReference>
<sequence length="334" mass="39055">MTDEEYDLFMVYSSADGSAAKSLMEQLEGRFKIRCCFADRDFLPGIEIAENIAISMEKSDKILILMSPEFSTSGWCWHEMHEAFRKYYLEKRRHCVIPVLLEAIPEMPKVLRNFTYIDFKKEADPVEKIHKAFLTNTEEDDQEENAEHQSRPTLRNDWLVKMYNDDFEDSKERIEFLEEETDVETLQTYFNDACKEQDFDLLQTILENEHSALNSTNIFKFYAQFPKARLTQEIIDTVFQKLDKELSYADLKDAYIVVCSRGYRYAVTKFNEKGCQKLINVALVETLISQISPCGEEENDLLNNILEDTKWTVEDKLAFLNTAIHHETVISSKD</sequence>
<dbReference type="KEGG" id="cvn:111124178"/>
<dbReference type="AlphaFoldDB" id="A0A8B8D5E6"/>
<evidence type="ECO:0000313" key="3">
    <source>
        <dbReference type="RefSeq" id="XP_022322749.1"/>
    </source>
</evidence>
<organism evidence="2 3">
    <name type="scientific">Crassostrea virginica</name>
    <name type="common">Eastern oyster</name>
    <dbReference type="NCBI Taxonomy" id="6565"/>
    <lineage>
        <taxon>Eukaryota</taxon>
        <taxon>Metazoa</taxon>
        <taxon>Spiralia</taxon>
        <taxon>Lophotrochozoa</taxon>
        <taxon>Mollusca</taxon>
        <taxon>Bivalvia</taxon>
        <taxon>Autobranchia</taxon>
        <taxon>Pteriomorphia</taxon>
        <taxon>Ostreida</taxon>
        <taxon>Ostreoidea</taxon>
        <taxon>Ostreidae</taxon>
        <taxon>Crassostrea</taxon>
    </lineage>
</organism>
<dbReference type="OrthoDB" id="9982425at2759"/>
<evidence type="ECO:0000313" key="2">
    <source>
        <dbReference type="Proteomes" id="UP000694844"/>
    </source>
</evidence>
<accession>A0A8B8D5E6</accession>
<dbReference type="Gene3D" id="3.40.50.10140">
    <property type="entry name" value="Toll/interleukin-1 receptor homology (TIR) domain"/>
    <property type="match status" value="1"/>
</dbReference>
<dbReference type="GO" id="GO:0007165">
    <property type="term" value="P:signal transduction"/>
    <property type="evidence" value="ECO:0007669"/>
    <property type="project" value="InterPro"/>
</dbReference>
<dbReference type="PANTHER" id="PTHR16253">
    <property type="entry name" value="TETRATRICOPEPTIDE REPEAT PROTEIN 22"/>
    <property type="match status" value="1"/>
</dbReference>
<proteinExistence type="predicted"/>
<reference evidence="3" key="1">
    <citation type="submission" date="2025-08" db="UniProtKB">
        <authorList>
            <consortium name="RefSeq"/>
        </authorList>
    </citation>
    <scope>IDENTIFICATION</scope>
    <source>
        <tissue evidence="3">Whole sample</tissue>
    </source>
</reference>
<dbReference type="RefSeq" id="XP_022322749.1">
    <property type="nucleotide sequence ID" value="XM_022467041.1"/>
</dbReference>
<protein>
    <submittedName>
        <fullName evidence="3">Uncharacterized protein LOC111124178</fullName>
    </submittedName>
</protein>
<feature type="domain" description="TIR" evidence="1">
    <location>
        <begin position="4"/>
        <end position="137"/>
    </location>
</feature>
<dbReference type="PROSITE" id="PS50104">
    <property type="entry name" value="TIR"/>
    <property type="match status" value="1"/>
</dbReference>